<feature type="domain" description="MutL C-terminal dimerisation" evidence="1">
    <location>
        <begin position="1"/>
        <end position="125"/>
    </location>
</feature>
<reference evidence="2 3" key="1">
    <citation type="submission" date="2017-11" db="EMBL/GenBank/DDBJ databases">
        <authorList>
            <person name="Han C.G."/>
        </authorList>
    </citation>
    <scope>NUCLEOTIDE SEQUENCE [LARGE SCALE GENOMIC DNA]</scope>
    <source>
        <strain evidence="2 3">A11</strain>
    </source>
</reference>
<dbReference type="SUPFAM" id="SSF118116">
    <property type="entry name" value="DNA mismatch repair protein MutL"/>
    <property type="match status" value="1"/>
</dbReference>
<sequence>LERGGKLALLALPVAERWLRQAQLTPGAEAVCAQPLLIPLRIKVSDEEKDALKQAQSALAEVGIELQSDAHHVTVRAVPLPLRQQNLQILIPELIGYLAQQKTVDVGNIAQWMARNLASDHAQWNMAQAIAVLADIERLCPQLVKAPPGGLLQPVDLHSAMNALKDE</sequence>
<name>A0A2J4R495_9ENTR</name>
<dbReference type="InterPro" id="IPR042121">
    <property type="entry name" value="MutL_C_regsub"/>
</dbReference>
<dbReference type="FunFam" id="3.30.1370.100:FF:000002">
    <property type="entry name" value="DNA mismatch repair protein MutL"/>
    <property type="match status" value="1"/>
</dbReference>
<organism evidence="2 3">
    <name type="scientific">Klebsiella michiganensis</name>
    <dbReference type="NCBI Taxonomy" id="1134687"/>
    <lineage>
        <taxon>Bacteria</taxon>
        <taxon>Pseudomonadati</taxon>
        <taxon>Pseudomonadota</taxon>
        <taxon>Gammaproteobacteria</taxon>
        <taxon>Enterobacterales</taxon>
        <taxon>Enterobacteriaceae</taxon>
        <taxon>Klebsiella/Raoultella group</taxon>
        <taxon>Klebsiella</taxon>
    </lineage>
</organism>
<protein>
    <submittedName>
        <fullName evidence="2">DNA mismatch repair protein MutL</fullName>
    </submittedName>
</protein>
<dbReference type="Pfam" id="PF08676">
    <property type="entry name" value="MutL_C"/>
    <property type="match status" value="1"/>
</dbReference>
<comment type="caution">
    <text evidence="2">The sequence shown here is derived from an EMBL/GenBank/DDBJ whole genome shotgun (WGS) entry which is preliminary data.</text>
</comment>
<dbReference type="EMBL" id="PIDS01000525">
    <property type="protein sequence ID" value="PLL38127.1"/>
    <property type="molecule type" value="Genomic_DNA"/>
</dbReference>
<dbReference type="Gene3D" id="3.30.1370.100">
    <property type="entry name" value="MutL, C-terminal domain, regulatory subdomain"/>
    <property type="match status" value="1"/>
</dbReference>
<gene>
    <name evidence="2" type="ORF">CWN50_16060</name>
</gene>
<accession>A0A2J4R495</accession>
<feature type="non-terminal residue" evidence="2">
    <location>
        <position position="1"/>
    </location>
</feature>
<dbReference type="InterPro" id="IPR014790">
    <property type="entry name" value="MutL_C"/>
</dbReference>
<dbReference type="GO" id="GO:0005524">
    <property type="term" value="F:ATP binding"/>
    <property type="evidence" value="ECO:0007669"/>
    <property type="project" value="InterPro"/>
</dbReference>
<evidence type="ECO:0000259" key="1">
    <source>
        <dbReference type="SMART" id="SM00853"/>
    </source>
</evidence>
<dbReference type="InterPro" id="IPR037198">
    <property type="entry name" value="MutL_C_sf"/>
</dbReference>
<dbReference type="InterPro" id="IPR042120">
    <property type="entry name" value="MutL_C_dimsub"/>
</dbReference>
<evidence type="ECO:0000313" key="2">
    <source>
        <dbReference type="EMBL" id="PLL38127.1"/>
    </source>
</evidence>
<evidence type="ECO:0000313" key="3">
    <source>
        <dbReference type="Proteomes" id="UP000234505"/>
    </source>
</evidence>
<dbReference type="Gene3D" id="3.30.1540.20">
    <property type="entry name" value="MutL, C-terminal domain, dimerisation subdomain"/>
    <property type="match status" value="1"/>
</dbReference>
<dbReference type="Proteomes" id="UP000234505">
    <property type="component" value="Unassembled WGS sequence"/>
</dbReference>
<dbReference type="SMART" id="SM00853">
    <property type="entry name" value="MutL_C"/>
    <property type="match status" value="1"/>
</dbReference>
<reference evidence="2 3" key="2">
    <citation type="submission" date="2018-01" db="EMBL/GenBank/DDBJ databases">
        <title>Genomic study of Klebsiella pneumoniae.</title>
        <authorList>
            <person name="Yang Y."/>
            <person name="Bicalho R."/>
        </authorList>
    </citation>
    <scope>NUCLEOTIDE SEQUENCE [LARGE SCALE GENOMIC DNA]</scope>
    <source>
        <strain evidence="2 3">A11</strain>
    </source>
</reference>
<proteinExistence type="predicted"/>
<dbReference type="GO" id="GO:0006298">
    <property type="term" value="P:mismatch repair"/>
    <property type="evidence" value="ECO:0007669"/>
    <property type="project" value="InterPro"/>
</dbReference>
<dbReference type="AlphaFoldDB" id="A0A2J4R495"/>